<dbReference type="Pfam" id="PF13568">
    <property type="entry name" value="OMP_b-brl_2"/>
    <property type="match status" value="1"/>
</dbReference>
<evidence type="ECO:0000313" key="2">
    <source>
        <dbReference type="EMBL" id="QJX48683.1"/>
    </source>
</evidence>
<dbReference type="InterPro" id="IPR025665">
    <property type="entry name" value="Beta-barrel_OMP_2"/>
</dbReference>
<evidence type="ECO:0000313" key="3">
    <source>
        <dbReference type="Proteomes" id="UP000501623"/>
    </source>
</evidence>
<dbReference type="Proteomes" id="UP000501623">
    <property type="component" value="Chromosome"/>
</dbReference>
<proteinExistence type="predicted"/>
<feature type="domain" description="Outer membrane protein beta-barrel" evidence="1">
    <location>
        <begin position="9"/>
        <end position="196"/>
    </location>
</feature>
<dbReference type="KEGG" id="hts:HMJ29_17870"/>
<name>A0A6M6BML7_9BACT</name>
<protein>
    <submittedName>
        <fullName evidence="2">PorT family protein</fullName>
    </submittedName>
</protein>
<dbReference type="EMBL" id="CP053538">
    <property type="protein sequence ID" value="QJX48683.1"/>
    <property type="molecule type" value="Genomic_DNA"/>
</dbReference>
<sequence>MAEVSVAYSQTTIHFGPHVGGVATTAAYAAYDKHRFTPRSVLGVALGGTIQAQQKQWALQISGLYAQRGFRLQDEYQPVGTPEGTSYLINETYQLSYLSLPVNLAYTQRPNGQGFQVFAGGYVSMLLKGHWEYNDSFLTPQPNGEVFRSSYLGHDKDILPSPKQPTTAASGLDYYIYSRRVDAGLQAGIGYRFSRVLIQGGV</sequence>
<reference evidence="2 3" key="1">
    <citation type="submission" date="2020-05" db="EMBL/GenBank/DDBJ databases">
        <title>Complete genome sequence of Hymenobacter sp. TS19 in Coasted Sand Dune.</title>
        <authorList>
            <person name="Lee J.-H."/>
            <person name="Jung J.-H."/>
            <person name="Jeong S."/>
            <person name="Zhao L."/>
            <person name="Kim M.-K."/>
            <person name="Seo H.-S."/>
            <person name="Lim S."/>
        </authorList>
    </citation>
    <scope>NUCLEOTIDE SEQUENCE [LARGE SCALE GENOMIC DNA]</scope>
    <source>
        <strain evidence="2 3">TS19</strain>
    </source>
</reference>
<gene>
    <name evidence="2" type="ORF">HMJ29_17870</name>
</gene>
<organism evidence="2 3">
    <name type="scientific">Hymenobacter taeanensis</name>
    <dbReference type="NCBI Taxonomy" id="2735321"/>
    <lineage>
        <taxon>Bacteria</taxon>
        <taxon>Pseudomonadati</taxon>
        <taxon>Bacteroidota</taxon>
        <taxon>Cytophagia</taxon>
        <taxon>Cytophagales</taxon>
        <taxon>Hymenobacteraceae</taxon>
        <taxon>Hymenobacter</taxon>
    </lineage>
</organism>
<dbReference type="AlphaFoldDB" id="A0A6M6BML7"/>
<dbReference type="RefSeq" id="WP_171592771.1">
    <property type="nucleotide sequence ID" value="NZ_CP053538.1"/>
</dbReference>
<evidence type="ECO:0000259" key="1">
    <source>
        <dbReference type="Pfam" id="PF13568"/>
    </source>
</evidence>
<accession>A0A6M6BML7</accession>
<keyword evidence="3" id="KW-1185">Reference proteome</keyword>